<evidence type="ECO:0000259" key="10">
    <source>
        <dbReference type="PROSITE" id="PS51710"/>
    </source>
</evidence>
<dbReference type="Pfam" id="PF01018">
    <property type="entry name" value="GTP1_OBG"/>
    <property type="match status" value="1"/>
</dbReference>
<comment type="subunit">
    <text evidence="9">Monomer.</text>
</comment>
<feature type="domain" description="OCT" evidence="11">
    <location>
        <begin position="345"/>
        <end position="422"/>
    </location>
</feature>
<evidence type="ECO:0000256" key="6">
    <source>
        <dbReference type="ARBA" id="ARBA00022801"/>
    </source>
</evidence>
<dbReference type="PROSITE" id="PS51883">
    <property type="entry name" value="OBG"/>
    <property type="match status" value="1"/>
</dbReference>
<feature type="binding site" evidence="9">
    <location>
        <begin position="212"/>
        <end position="215"/>
    </location>
    <ligand>
        <name>GTP</name>
        <dbReference type="ChEBI" id="CHEBI:37565"/>
    </ligand>
</feature>
<comment type="cofactor">
    <cofactor evidence="1 9">
        <name>Mg(2+)</name>
        <dbReference type="ChEBI" id="CHEBI:18420"/>
    </cofactor>
</comment>
<keyword evidence="8 9" id="KW-0342">GTP-binding</keyword>
<dbReference type="Pfam" id="PF01926">
    <property type="entry name" value="MMR_HSR1"/>
    <property type="match status" value="1"/>
</dbReference>
<dbReference type="InterPro" id="IPR006073">
    <property type="entry name" value="GTP-bd"/>
</dbReference>
<comment type="similarity">
    <text evidence="2 9">Belongs to the TRAFAC class OBG-HflX-like GTPase superfamily. OBG GTPase family.</text>
</comment>
<dbReference type="InterPro" id="IPR036346">
    <property type="entry name" value="GTP-bd_prot_GTP1/OBG_C_sf"/>
</dbReference>
<dbReference type="NCBIfam" id="TIGR03595">
    <property type="entry name" value="Obg_CgtA_exten"/>
    <property type="match status" value="1"/>
</dbReference>
<dbReference type="PIRSF" id="PIRSF002401">
    <property type="entry name" value="GTP_bd_Obg/CgtA"/>
    <property type="match status" value="1"/>
</dbReference>
<dbReference type="PANTHER" id="PTHR11702:SF31">
    <property type="entry name" value="MITOCHONDRIAL RIBOSOME-ASSOCIATED GTPASE 2"/>
    <property type="match status" value="1"/>
</dbReference>
<evidence type="ECO:0000259" key="12">
    <source>
        <dbReference type="PROSITE" id="PS51883"/>
    </source>
</evidence>
<dbReference type="NCBIfam" id="NF008956">
    <property type="entry name" value="PRK12299.1"/>
    <property type="match status" value="1"/>
</dbReference>
<dbReference type="PROSITE" id="PS51881">
    <property type="entry name" value="OCT"/>
    <property type="match status" value="1"/>
</dbReference>
<protein>
    <recommendedName>
        <fullName evidence="9">GTPase Obg</fullName>
        <ecNumber evidence="9">3.6.5.-</ecNumber>
    </recommendedName>
    <alternativeName>
        <fullName evidence="9">GTP-binding protein Obg</fullName>
    </alternativeName>
</protein>
<evidence type="ECO:0000256" key="4">
    <source>
        <dbReference type="ARBA" id="ARBA00022723"/>
    </source>
</evidence>
<dbReference type="InterPro" id="IPR036726">
    <property type="entry name" value="GTP1_OBG_dom_sf"/>
</dbReference>
<keyword evidence="5 9" id="KW-0547">Nucleotide-binding</keyword>
<dbReference type="InterPro" id="IPR006074">
    <property type="entry name" value="GTP1-OBG_CS"/>
</dbReference>
<evidence type="ECO:0000256" key="5">
    <source>
        <dbReference type="ARBA" id="ARBA00022741"/>
    </source>
</evidence>
<dbReference type="NCBIfam" id="NF008954">
    <property type="entry name" value="PRK12296.1"/>
    <property type="match status" value="1"/>
</dbReference>
<reference evidence="13" key="2">
    <citation type="journal article" date="2021" name="PeerJ">
        <title>Extensive microbial diversity within the chicken gut microbiome revealed by metagenomics and culture.</title>
        <authorList>
            <person name="Gilroy R."/>
            <person name="Ravi A."/>
            <person name="Getino M."/>
            <person name="Pursley I."/>
            <person name="Horton D.L."/>
            <person name="Alikhan N.F."/>
            <person name="Baker D."/>
            <person name="Gharbi K."/>
            <person name="Hall N."/>
            <person name="Watson M."/>
            <person name="Adriaenssens E.M."/>
            <person name="Foster-Nyarko E."/>
            <person name="Jarju S."/>
            <person name="Secka A."/>
            <person name="Antonio M."/>
            <person name="Oren A."/>
            <person name="Chaudhuri R.R."/>
            <person name="La Ragione R."/>
            <person name="Hildebrand F."/>
            <person name="Pallen M.J."/>
        </authorList>
    </citation>
    <scope>NUCLEOTIDE SEQUENCE</scope>
    <source>
        <strain evidence="13">CHK147-3167</strain>
    </source>
</reference>
<proteinExistence type="inferred from homology"/>
<feature type="binding site" evidence="9">
    <location>
        <begin position="190"/>
        <end position="194"/>
    </location>
    <ligand>
        <name>GTP</name>
        <dbReference type="ChEBI" id="CHEBI:37565"/>
    </ligand>
</feature>
<evidence type="ECO:0000256" key="8">
    <source>
        <dbReference type="ARBA" id="ARBA00023134"/>
    </source>
</evidence>
<dbReference type="NCBIfam" id="TIGR02729">
    <property type="entry name" value="Obg_CgtA"/>
    <property type="match status" value="1"/>
</dbReference>
<dbReference type="InterPro" id="IPR027417">
    <property type="entry name" value="P-loop_NTPase"/>
</dbReference>
<dbReference type="GO" id="GO:0005737">
    <property type="term" value="C:cytoplasm"/>
    <property type="evidence" value="ECO:0007669"/>
    <property type="project" value="UniProtKB-SubCell"/>
</dbReference>
<sequence>MFVDEAIVELKAGDGGDGCLAFRREKYVAMGGPFGGNGGRGANIIFKADSGLNTLVDFRYNKLIKGKHGGNGLGKGMHGKAAEDVILKVPMGTTITNLDTGLIIADLVNDGDEVIAAKGGRGGRGNMAFATQSNPAPKYAENGEPGEEIKVKLELKLLADVGLVGKPSVGKSTIISKISASKPKIADYPFTTLRPNLGVVRVGDGRSFVVADLPGLIEGASEGSGLGDKFLKHIERTRVIAHVIDMSGYTNDPYEDYVTINEELKKFDENLLKKPQIIIANKMDTENSKENLEKFKIKAGKEIFEISALKNEGLDKVIYKLADILDTIPKTSLYENTKFSSHMVYKFKEEKPYQITKENGTFIITGDQIIKLFKMSRLDTDEAILRFSNKLKKLGVDDELRKMGAEEGDIIKILDFEFEFKE</sequence>
<dbReference type="PRINTS" id="PR00326">
    <property type="entry name" value="GTP1OBG"/>
</dbReference>
<dbReference type="SUPFAM" id="SSF52540">
    <property type="entry name" value="P-loop containing nucleoside triphosphate hydrolases"/>
    <property type="match status" value="1"/>
</dbReference>
<dbReference type="Gene3D" id="2.70.210.12">
    <property type="entry name" value="GTP1/OBG domain"/>
    <property type="match status" value="1"/>
</dbReference>
<reference evidence="13" key="1">
    <citation type="submission" date="2020-10" db="EMBL/GenBank/DDBJ databases">
        <authorList>
            <person name="Gilroy R."/>
        </authorList>
    </citation>
    <scope>NUCLEOTIDE SEQUENCE</scope>
    <source>
        <strain evidence="13">CHK147-3167</strain>
    </source>
</reference>
<dbReference type="InterPro" id="IPR005225">
    <property type="entry name" value="Small_GTP-bd"/>
</dbReference>
<dbReference type="GO" id="GO:0005525">
    <property type="term" value="F:GTP binding"/>
    <property type="evidence" value="ECO:0007669"/>
    <property type="project" value="UniProtKB-UniRule"/>
</dbReference>
<feature type="domain" description="Obg" evidence="12">
    <location>
        <begin position="1"/>
        <end position="158"/>
    </location>
</feature>
<dbReference type="HAMAP" id="MF_01454">
    <property type="entry name" value="GTPase_Obg"/>
    <property type="match status" value="1"/>
</dbReference>
<dbReference type="InterPro" id="IPR014100">
    <property type="entry name" value="GTP-bd_Obg/CgtA"/>
</dbReference>
<keyword evidence="3 9" id="KW-0963">Cytoplasm</keyword>
<feature type="binding site" evidence="9">
    <location>
        <begin position="165"/>
        <end position="172"/>
    </location>
    <ligand>
        <name>GTP</name>
        <dbReference type="ChEBI" id="CHEBI:37565"/>
    </ligand>
</feature>
<dbReference type="EC" id="3.6.5.-" evidence="9"/>
<evidence type="ECO:0000259" key="11">
    <source>
        <dbReference type="PROSITE" id="PS51881"/>
    </source>
</evidence>
<dbReference type="EMBL" id="DVFV01000113">
    <property type="protein sequence ID" value="HIQ91283.1"/>
    <property type="molecule type" value="Genomic_DNA"/>
</dbReference>
<dbReference type="NCBIfam" id="NF008955">
    <property type="entry name" value="PRK12297.1"/>
    <property type="match status" value="1"/>
</dbReference>
<dbReference type="AlphaFoldDB" id="A0A9D0ZRN7"/>
<feature type="domain" description="OBG-type G" evidence="10">
    <location>
        <begin position="159"/>
        <end position="326"/>
    </location>
</feature>
<dbReference type="InterPro" id="IPR031167">
    <property type="entry name" value="G_OBG"/>
</dbReference>
<evidence type="ECO:0000313" key="13">
    <source>
        <dbReference type="EMBL" id="HIQ91283.1"/>
    </source>
</evidence>
<accession>A0A9D0ZRN7</accession>
<dbReference type="Gene3D" id="3.40.50.300">
    <property type="entry name" value="P-loop containing nucleotide triphosphate hydrolases"/>
    <property type="match status" value="1"/>
</dbReference>
<dbReference type="GO" id="GO:0000287">
    <property type="term" value="F:magnesium ion binding"/>
    <property type="evidence" value="ECO:0007669"/>
    <property type="project" value="InterPro"/>
</dbReference>
<dbReference type="GO" id="GO:0003924">
    <property type="term" value="F:GTPase activity"/>
    <property type="evidence" value="ECO:0007669"/>
    <property type="project" value="UniProtKB-UniRule"/>
</dbReference>
<dbReference type="FunFam" id="2.70.210.12:FF:000001">
    <property type="entry name" value="GTPase Obg"/>
    <property type="match status" value="1"/>
</dbReference>
<dbReference type="InterPro" id="IPR006169">
    <property type="entry name" value="GTP1_OBG_dom"/>
</dbReference>
<dbReference type="PROSITE" id="PS51710">
    <property type="entry name" value="G_OBG"/>
    <property type="match status" value="1"/>
</dbReference>
<dbReference type="NCBIfam" id="TIGR00231">
    <property type="entry name" value="small_GTP"/>
    <property type="match status" value="1"/>
</dbReference>
<comment type="subcellular location">
    <subcellularLocation>
        <location evidence="9">Cytoplasm</location>
    </subcellularLocation>
</comment>
<evidence type="ECO:0000313" key="14">
    <source>
        <dbReference type="Proteomes" id="UP000886786"/>
    </source>
</evidence>
<dbReference type="GO" id="GO:0042254">
    <property type="term" value="P:ribosome biogenesis"/>
    <property type="evidence" value="ECO:0007669"/>
    <property type="project" value="UniProtKB-UniRule"/>
</dbReference>
<dbReference type="InterPro" id="IPR015349">
    <property type="entry name" value="OCT_dom"/>
</dbReference>
<dbReference type="SUPFAM" id="SSF102741">
    <property type="entry name" value="Obg GTP-binding protein C-terminal domain"/>
    <property type="match status" value="1"/>
</dbReference>
<evidence type="ECO:0000256" key="2">
    <source>
        <dbReference type="ARBA" id="ARBA00007699"/>
    </source>
</evidence>
<comment type="function">
    <text evidence="9">An essential GTPase which binds GTP, GDP and possibly (p)ppGpp with moderate affinity, with high nucleotide exchange rates and a fairly low GTP hydrolysis rate. Plays a role in control of the cell cycle, stress response, ribosome biogenesis and in those bacteria that undergo differentiation, in morphogenesis control.</text>
</comment>
<evidence type="ECO:0000256" key="9">
    <source>
        <dbReference type="HAMAP-Rule" id="MF_01454"/>
    </source>
</evidence>
<keyword evidence="6 9" id="KW-0378">Hydrolase</keyword>
<keyword evidence="4 9" id="KW-0479">Metal-binding</keyword>
<dbReference type="Proteomes" id="UP000886786">
    <property type="component" value="Unassembled WGS sequence"/>
</dbReference>
<feature type="binding site" evidence="9">
    <location>
        <begin position="307"/>
        <end position="309"/>
    </location>
    <ligand>
        <name>GTP</name>
        <dbReference type="ChEBI" id="CHEBI:37565"/>
    </ligand>
</feature>
<evidence type="ECO:0000256" key="1">
    <source>
        <dbReference type="ARBA" id="ARBA00001946"/>
    </source>
</evidence>
<dbReference type="PROSITE" id="PS00905">
    <property type="entry name" value="GTP1_OBG"/>
    <property type="match status" value="1"/>
</dbReference>
<evidence type="ECO:0000256" key="7">
    <source>
        <dbReference type="ARBA" id="ARBA00022842"/>
    </source>
</evidence>
<dbReference type="Pfam" id="PF09269">
    <property type="entry name" value="DUF1967"/>
    <property type="match status" value="1"/>
</dbReference>
<gene>
    <name evidence="13" type="primary">obgE</name>
    <name evidence="9" type="synonym">obg</name>
    <name evidence="13" type="ORF">IAB27_06665</name>
</gene>
<organism evidence="13 14">
    <name type="scientific">Candidatus Coprosoma intestinipullorum</name>
    <dbReference type="NCBI Taxonomy" id="2840752"/>
    <lineage>
        <taxon>Bacteria</taxon>
        <taxon>Bacillati</taxon>
        <taxon>Bacillota</taxon>
        <taxon>Bacillota incertae sedis</taxon>
        <taxon>Candidatus Coprosoma</taxon>
    </lineage>
</organism>
<dbReference type="CDD" id="cd01898">
    <property type="entry name" value="Obg"/>
    <property type="match status" value="1"/>
</dbReference>
<dbReference type="SUPFAM" id="SSF82051">
    <property type="entry name" value="Obg GTP-binding protein N-terminal domain"/>
    <property type="match status" value="1"/>
</dbReference>
<dbReference type="PANTHER" id="PTHR11702">
    <property type="entry name" value="DEVELOPMENTALLY REGULATED GTP-BINDING PROTEIN-RELATED"/>
    <property type="match status" value="1"/>
</dbReference>
<dbReference type="InterPro" id="IPR045086">
    <property type="entry name" value="OBG_GTPase"/>
</dbReference>
<dbReference type="Gene3D" id="3.30.300.350">
    <property type="entry name" value="GTP-binding protein OBG, C-terminal domain"/>
    <property type="match status" value="1"/>
</dbReference>
<comment type="caution">
    <text evidence="13">The sequence shown here is derived from an EMBL/GenBank/DDBJ whole genome shotgun (WGS) entry which is preliminary data.</text>
</comment>
<feature type="binding site" evidence="9">
    <location>
        <begin position="281"/>
        <end position="284"/>
    </location>
    <ligand>
        <name>GTP</name>
        <dbReference type="ChEBI" id="CHEBI:37565"/>
    </ligand>
</feature>
<feature type="binding site" evidence="9">
    <location>
        <position position="172"/>
    </location>
    <ligand>
        <name>Mg(2+)</name>
        <dbReference type="ChEBI" id="CHEBI:18420"/>
    </ligand>
</feature>
<name>A0A9D0ZRN7_9FIRM</name>
<keyword evidence="7 9" id="KW-0460">Magnesium</keyword>
<feature type="binding site" evidence="9">
    <location>
        <position position="192"/>
    </location>
    <ligand>
        <name>Mg(2+)</name>
        <dbReference type="ChEBI" id="CHEBI:18420"/>
    </ligand>
</feature>
<evidence type="ECO:0000256" key="3">
    <source>
        <dbReference type="ARBA" id="ARBA00022490"/>
    </source>
</evidence>